<protein>
    <submittedName>
        <fullName evidence="7">Calcium/sodium antiporter</fullName>
    </submittedName>
</protein>
<feature type="transmembrane region" description="Helical" evidence="5">
    <location>
        <begin position="291"/>
        <end position="313"/>
    </location>
</feature>
<feature type="transmembrane region" description="Helical" evidence="5">
    <location>
        <begin position="202"/>
        <end position="226"/>
    </location>
</feature>
<dbReference type="EMBL" id="CP100390">
    <property type="protein sequence ID" value="UZE95202.1"/>
    <property type="molecule type" value="Genomic_DNA"/>
</dbReference>
<dbReference type="Gene3D" id="1.20.1420.30">
    <property type="entry name" value="NCX, central ion-binding region"/>
    <property type="match status" value="1"/>
</dbReference>
<keyword evidence="8" id="KW-1185">Reference proteome</keyword>
<sequence length="317" mass="33011">MILFFAGIIAGLIVLVWSADRFVNGSVATARNLGMSPMMIGLTIVAFGTSAPEMIVSGTAALADSSSLAVGNALGSNIANIALVLGITALVSPIPLKAMVLKREFPVLVAATLAVTVLFLDNHLGVWDGIIMIVILAISMYFLTRNNLDAPELAEEVAEVPETSTPKAIFQLTISLALLLASSKLLVWGASGVARDLSVSELIIGLTIVAIGTSLPELAASVASALKGHHDIALGNIIGSNLFNLLAVLPIPALLNPVTLGREVLLRDYSIMLGLTIFLAASAYLMMKKGYLGRALGGFLLVAYAAYLALLYVSLGV</sequence>
<dbReference type="NCBIfam" id="TIGR00367">
    <property type="entry name" value="calcium/sodium antiporter"/>
    <property type="match status" value="1"/>
</dbReference>
<dbReference type="InterPro" id="IPR004481">
    <property type="entry name" value="K/Na/Ca-exchanger"/>
</dbReference>
<name>A0ABY6MZC9_9ALTE</name>
<feature type="domain" description="Sodium/calcium exchanger membrane region" evidence="6">
    <location>
        <begin position="5"/>
        <end position="144"/>
    </location>
</feature>
<evidence type="ECO:0000256" key="3">
    <source>
        <dbReference type="ARBA" id="ARBA00022989"/>
    </source>
</evidence>
<evidence type="ECO:0000259" key="6">
    <source>
        <dbReference type="Pfam" id="PF01699"/>
    </source>
</evidence>
<evidence type="ECO:0000313" key="8">
    <source>
        <dbReference type="Proteomes" id="UP001163739"/>
    </source>
</evidence>
<gene>
    <name evidence="7" type="ORF">NKI27_14165</name>
</gene>
<evidence type="ECO:0000256" key="1">
    <source>
        <dbReference type="ARBA" id="ARBA00004141"/>
    </source>
</evidence>
<comment type="subcellular location">
    <subcellularLocation>
        <location evidence="1">Membrane</location>
        <topology evidence="1">Multi-pass membrane protein</topology>
    </subcellularLocation>
</comment>
<evidence type="ECO:0000256" key="4">
    <source>
        <dbReference type="ARBA" id="ARBA00023136"/>
    </source>
</evidence>
<dbReference type="PANTHER" id="PTHR10846">
    <property type="entry name" value="SODIUM/POTASSIUM/CALCIUM EXCHANGER"/>
    <property type="match status" value="1"/>
</dbReference>
<proteinExistence type="predicted"/>
<feature type="transmembrane region" description="Helical" evidence="5">
    <location>
        <begin position="34"/>
        <end position="56"/>
    </location>
</feature>
<reference evidence="7" key="1">
    <citation type="submission" date="2022-06" db="EMBL/GenBank/DDBJ databases">
        <title>Alkalimarinus sp. nov., isolated from gut of a Alitta virens.</title>
        <authorList>
            <person name="Yang A.I."/>
            <person name="Shin N.-R."/>
        </authorList>
    </citation>
    <scope>NUCLEOTIDE SEQUENCE</scope>
    <source>
        <strain evidence="7">A2M4</strain>
    </source>
</reference>
<feature type="transmembrane region" description="Helical" evidence="5">
    <location>
        <begin position="68"/>
        <end position="91"/>
    </location>
</feature>
<feature type="transmembrane region" description="Helical" evidence="5">
    <location>
        <begin position="125"/>
        <end position="143"/>
    </location>
</feature>
<dbReference type="Proteomes" id="UP001163739">
    <property type="component" value="Chromosome"/>
</dbReference>
<feature type="transmembrane region" description="Helical" evidence="5">
    <location>
        <begin position="266"/>
        <end position="285"/>
    </location>
</feature>
<keyword evidence="3 5" id="KW-1133">Transmembrane helix</keyword>
<keyword evidence="2 5" id="KW-0812">Transmembrane</keyword>
<feature type="transmembrane region" description="Helical" evidence="5">
    <location>
        <begin position="232"/>
        <end position="254"/>
    </location>
</feature>
<organism evidence="7 8">
    <name type="scientific">Alkalimarinus alittae</name>
    <dbReference type="NCBI Taxonomy" id="2961619"/>
    <lineage>
        <taxon>Bacteria</taxon>
        <taxon>Pseudomonadati</taxon>
        <taxon>Pseudomonadota</taxon>
        <taxon>Gammaproteobacteria</taxon>
        <taxon>Alteromonadales</taxon>
        <taxon>Alteromonadaceae</taxon>
        <taxon>Alkalimarinus</taxon>
    </lineage>
</organism>
<evidence type="ECO:0000313" key="7">
    <source>
        <dbReference type="EMBL" id="UZE95202.1"/>
    </source>
</evidence>
<accession>A0ABY6MZC9</accession>
<dbReference type="PANTHER" id="PTHR10846:SF8">
    <property type="entry name" value="INNER MEMBRANE PROTEIN YRBG"/>
    <property type="match status" value="1"/>
</dbReference>
<keyword evidence="4 5" id="KW-0472">Membrane</keyword>
<dbReference type="Pfam" id="PF01699">
    <property type="entry name" value="Na_Ca_ex"/>
    <property type="match status" value="2"/>
</dbReference>
<evidence type="ECO:0000256" key="5">
    <source>
        <dbReference type="SAM" id="Phobius"/>
    </source>
</evidence>
<feature type="domain" description="Sodium/calcium exchanger membrane region" evidence="6">
    <location>
        <begin position="168"/>
        <end position="312"/>
    </location>
</feature>
<evidence type="ECO:0000256" key="2">
    <source>
        <dbReference type="ARBA" id="ARBA00022692"/>
    </source>
</evidence>
<dbReference type="RefSeq" id="WP_265046691.1">
    <property type="nucleotide sequence ID" value="NZ_CP100390.1"/>
</dbReference>
<feature type="transmembrane region" description="Helical" evidence="5">
    <location>
        <begin position="168"/>
        <end position="190"/>
    </location>
</feature>
<dbReference type="InterPro" id="IPR004837">
    <property type="entry name" value="NaCa_Exmemb"/>
</dbReference>
<dbReference type="InterPro" id="IPR044880">
    <property type="entry name" value="NCX_ion-bd_dom_sf"/>
</dbReference>